<feature type="domain" description="DM2" evidence="2">
    <location>
        <begin position="224"/>
        <end position="302"/>
    </location>
</feature>
<dbReference type="PANTHER" id="PTHR13844">
    <property type="entry name" value="SWI/SNF-RELATED MATRIX-ASSOCIATED ACTIN-DEPENDENT REGULATOR OF CHROMATIN SUBFAMILY D"/>
    <property type="match status" value="1"/>
</dbReference>
<dbReference type="OrthoDB" id="10251073at2759"/>
<reference evidence="3" key="1">
    <citation type="submission" date="2021-03" db="EMBL/GenBank/DDBJ databases">
        <authorList>
            <person name="Tagirdzhanova G."/>
        </authorList>
    </citation>
    <scope>NUCLEOTIDE SEQUENCE</scope>
</reference>
<keyword evidence="4" id="KW-1185">Reference proteome</keyword>
<proteinExistence type="predicted"/>
<accession>A0A8H3IRG3</accession>
<evidence type="ECO:0000259" key="2">
    <source>
        <dbReference type="PROSITE" id="PS51925"/>
    </source>
</evidence>
<dbReference type="InterPro" id="IPR014876">
    <property type="entry name" value="DEK_C"/>
</dbReference>
<dbReference type="Pfam" id="PF08766">
    <property type="entry name" value="DEK_C"/>
    <property type="match status" value="1"/>
</dbReference>
<evidence type="ECO:0000313" key="3">
    <source>
        <dbReference type="EMBL" id="CAF9924680.1"/>
    </source>
</evidence>
<dbReference type="SMART" id="SM00151">
    <property type="entry name" value="SWIB"/>
    <property type="match status" value="1"/>
</dbReference>
<dbReference type="SUPFAM" id="SSF47592">
    <property type="entry name" value="SWIB/MDM2 domain"/>
    <property type="match status" value="1"/>
</dbReference>
<gene>
    <name evidence="3" type="ORF">HETSPECPRED_005655</name>
</gene>
<dbReference type="CDD" id="cd10567">
    <property type="entry name" value="SWIB-MDM2_like"/>
    <property type="match status" value="1"/>
</dbReference>
<sequence>MADSMALSAQLEASFVTIIDSILAASDLNTISDKRIRKVLQATVSHDLTPQKDQEAIKALINTRFDKLMAEQDAASQINGHAVTTNGKAEDETPEPKRESSTLSSKPSLKREAQDDDALPDASTSPSPKKKRKAAPVDDDAAFAARLQAEENGRARATRGGVNKKQTSVKKKKKAPKKKTSDKVKAEDDSDLEGSGSEAAEKKVNRNGGFHVIRAPDDMISADSFQKPMTLSTPLSALLDGEAQLSRPQTVKRIWAYVKENGLQDPNDKRMLLCDGPMKAVFKQEKVHMFTMNKLLGLHLYAPEE</sequence>
<protein>
    <recommendedName>
        <fullName evidence="2">DM2 domain-containing protein</fullName>
    </recommendedName>
</protein>
<dbReference type="EMBL" id="CAJPDS010000036">
    <property type="protein sequence ID" value="CAF9924680.1"/>
    <property type="molecule type" value="Genomic_DNA"/>
</dbReference>
<organism evidence="3 4">
    <name type="scientific">Heterodermia speciosa</name>
    <dbReference type="NCBI Taxonomy" id="116794"/>
    <lineage>
        <taxon>Eukaryota</taxon>
        <taxon>Fungi</taxon>
        <taxon>Dikarya</taxon>
        <taxon>Ascomycota</taxon>
        <taxon>Pezizomycotina</taxon>
        <taxon>Lecanoromycetes</taxon>
        <taxon>OSLEUM clade</taxon>
        <taxon>Lecanoromycetidae</taxon>
        <taxon>Caliciales</taxon>
        <taxon>Physciaceae</taxon>
        <taxon>Heterodermia</taxon>
    </lineage>
</organism>
<comment type="caution">
    <text evidence="3">The sequence shown here is derived from an EMBL/GenBank/DDBJ whole genome shotgun (WGS) entry which is preliminary data.</text>
</comment>
<feature type="compositionally biased region" description="Basic residues" evidence="1">
    <location>
        <begin position="167"/>
        <end position="178"/>
    </location>
</feature>
<dbReference type="PROSITE" id="PS51925">
    <property type="entry name" value="SWIB_MDM2"/>
    <property type="match status" value="1"/>
</dbReference>
<feature type="compositionally biased region" description="Basic and acidic residues" evidence="1">
    <location>
        <begin position="88"/>
        <end position="100"/>
    </location>
</feature>
<evidence type="ECO:0000256" key="1">
    <source>
        <dbReference type="SAM" id="MobiDB-lite"/>
    </source>
</evidence>
<dbReference type="Gene3D" id="1.10.245.10">
    <property type="entry name" value="SWIB/MDM2 domain"/>
    <property type="match status" value="1"/>
</dbReference>
<dbReference type="Pfam" id="PF02201">
    <property type="entry name" value="SWIB"/>
    <property type="match status" value="1"/>
</dbReference>
<feature type="region of interest" description="Disordered" evidence="1">
    <location>
        <begin position="77"/>
        <end position="138"/>
    </location>
</feature>
<name>A0A8H3IRG3_9LECA</name>
<feature type="region of interest" description="Disordered" evidence="1">
    <location>
        <begin position="150"/>
        <end position="203"/>
    </location>
</feature>
<dbReference type="InterPro" id="IPR003121">
    <property type="entry name" value="SWIB_MDM2_domain"/>
</dbReference>
<feature type="compositionally biased region" description="Polar residues" evidence="1">
    <location>
        <begin position="77"/>
        <end position="87"/>
    </location>
</feature>
<dbReference type="Proteomes" id="UP000664521">
    <property type="component" value="Unassembled WGS sequence"/>
</dbReference>
<dbReference type="AlphaFoldDB" id="A0A8H3IRG3"/>
<dbReference type="InterPro" id="IPR019835">
    <property type="entry name" value="SWIB_domain"/>
</dbReference>
<dbReference type="InterPro" id="IPR036885">
    <property type="entry name" value="SWIB_MDM2_dom_sf"/>
</dbReference>
<evidence type="ECO:0000313" key="4">
    <source>
        <dbReference type="Proteomes" id="UP000664521"/>
    </source>
</evidence>